<feature type="transmembrane region" description="Helical" evidence="6">
    <location>
        <begin position="48"/>
        <end position="77"/>
    </location>
</feature>
<keyword evidence="8" id="KW-1185">Reference proteome</keyword>
<protein>
    <recommendedName>
        <fullName evidence="6">Probable membrane transporter protein</fullName>
    </recommendedName>
</protein>
<dbReference type="InterPro" id="IPR002781">
    <property type="entry name" value="TM_pro_TauE-like"/>
</dbReference>
<keyword evidence="6" id="KW-1003">Cell membrane</keyword>
<dbReference type="Pfam" id="PF01925">
    <property type="entry name" value="TauE"/>
    <property type="match status" value="1"/>
</dbReference>
<keyword evidence="3 6" id="KW-0812">Transmembrane</keyword>
<reference evidence="7 8" key="1">
    <citation type="submission" date="2006-03" db="EMBL/GenBank/DDBJ databases">
        <authorList>
            <person name="Giovannoni S.J."/>
            <person name="Cho J.-C."/>
            <person name="Ferriera S."/>
            <person name="Johnson J."/>
            <person name="Kravitz S."/>
            <person name="Halpern A."/>
            <person name="Remington K."/>
            <person name="Beeson K."/>
            <person name="Tran B."/>
            <person name="Rogers Y.-H."/>
            <person name="Friedman R."/>
            <person name="Venter J.C."/>
        </authorList>
    </citation>
    <scope>NUCLEOTIDE SEQUENCE [LARGE SCALE GENOMIC DNA]</scope>
    <source>
        <strain evidence="7 8">HTCC2207</strain>
    </source>
</reference>
<feature type="transmembrane region" description="Helical" evidence="6">
    <location>
        <begin position="12"/>
        <end position="41"/>
    </location>
</feature>
<dbReference type="AlphaFoldDB" id="Q1YRD7"/>
<evidence type="ECO:0000256" key="6">
    <source>
        <dbReference type="RuleBase" id="RU363041"/>
    </source>
</evidence>
<evidence type="ECO:0000256" key="2">
    <source>
        <dbReference type="ARBA" id="ARBA00009142"/>
    </source>
</evidence>
<feature type="transmembrane region" description="Helical" evidence="6">
    <location>
        <begin position="97"/>
        <end position="119"/>
    </location>
</feature>
<comment type="subcellular location">
    <subcellularLocation>
        <location evidence="6">Cell membrane</location>
        <topology evidence="6">Multi-pass membrane protein</topology>
    </subcellularLocation>
    <subcellularLocation>
        <location evidence="1">Membrane</location>
        <topology evidence="1">Multi-pass membrane protein</topology>
    </subcellularLocation>
</comment>
<dbReference type="EMBL" id="AAPI01000005">
    <property type="protein sequence ID" value="EAS46671.1"/>
    <property type="molecule type" value="Genomic_DNA"/>
</dbReference>
<dbReference type="eggNOG" id="COG0730">
    <property type="taxonomic scope" value="Bacteria"/>
</dbReference>
<evidence type="ECO:0000256" key="3">
    <source>
        <dbReference type="ARBA" id="ARBA00022692"/>
    </source>
</evidence>
<keyword evidence="4 6" id="KW-1133">Transmembrane helix</keyword>
<feature type="transmembrane region" description="Helical" evidence="6">
    <location>
        <begin position="126"/>
        <end position="142"/>
    </location>
</feature>
<comment type="caution">
    <text evidence="7">The sequence shown here is derived from an EMBL/GenBank/DDBJ whole genome shotgun (WGS) entry which is preliminary data.</text>
</comment>
<feature type="transmembrane region" description="Helical" evidence="6">
    <location>
        <begin position="191"/>
        <end position="209"/>
    </location>
</feature>
<organism evidence="7 8">
    <name type="scientific">gamma proteobacterium HTCC2207</name>
    <dbReference type="NCBI Taxonomy" id="314287"/>
    <lineage>
        <taxon>Bacteria</taxon>
        <taxon>Pseudomonadati</taxon>
        <taxon>Pseudomonadota</taxon>
        <taxon>Gammaproteobacteria</taxon>
        <taxon>Cellvibrionales</taxon>
        <taxon>Porticoccaceae</taxon>
        <taxon>SAR92 clade</taxon>
    </lineage>
</organism>
<comment type="similarity">
    <text evidence="2 6">Belongs to the 4-toluene sulfonate uptake permease (TSUP) (TC 2.A.102) family.</text>
</comment>
<evidence type="ECO:0000256" key="1">
    <source>
        <dbReference type="ARBA" id="ARBA00004141"/>
    </source>
</evidence>
<evidence type="ECO:0000313" key="7">
    <source>
        <dbReference type="EMBL" id="EAS46671.1"/>
    </source>
</evidence>
<dbReference type="Proteomes" id="UP000005555">
    <property type="component" value="Unassembled WGS sequence"/>
</dbReference>
<gene>
    <name evidence="7" type="ORF">GB2207_03504</name>
</gene>
<dbReference type="STRING" id="314287.GB2207_03504"/>
<dbReference type="HOGENOM" id="CLU_1077245_0_0_6"/>
<dbReference type="OrthoDB" id="9783137at2"/>
<evidence type="ECO:0000256" key="4">
    <source>
        <dbReference type="ARBA" id="ARBA00022989"/>
    </source>
</evidence>
<evidence type="ECO:0000313" key="8">
    <source>
        <dbReference type="Proteomes" id="UP000005555"/>
    </source>
</evidence>
<name>Q1YRD7_9GAMM</name>
<evidence type="ECO:0000256" key="5">
    <source>
        <dbReference type="ARBA" id="ARBA00023136"/>
    </source>
</evidence>
<feature type="transmembrane region" description="Helical" evidence="6">
    <location>
        <begin position="154"/>
        <end position="179"/>
    </location>
</feature>
<dbReference type="GO" id="GO:0005886">
    <property type="term" value="C:plasma membrane"/>
    <property type="evidence" value="ECO:0007669"/>
    <property type="project" value="UniProtKB-SubCell"/>
</dbReference>
<proteinExistence type="inferred from homology"/>
<feature type="transmembrane region" description="Helical" evidence="6">
    <location>
        <begin position="215"/>
        <end position="235"/>
    </location>
</feature>
<feature type="transmembrane region" description="Helical" evidence="6">
    <location>
        <begin position="247"/>
        <end position="267"/>
    </location>
</feature>
<accession>Q1YRD7</accession>
<keyword evidence="5 6" id="KW-0472">Membrane</keyword>
<sequence length="268" mass="29917">MNLDFQWYQYALIVLVFIWSGFVRAGFGFGGALFTIPFLLLIHNDPLFFLPIISIHLLFFAGLTLFLSHWAAAVTVAVAETGEKQSESPQEAINWRFVRYALLIMLIPKLAGVVGLLILPSNLMNSIIFLLIAAYSITYIIGKPLQSNSRLLDTVFLILGAYISGTSLIGGPLVIAVAMRHIQAHEFRNTLYVLWFVLVGIKLFAFNLAGVDLQLMASLWLLPFAGIGHMIGQKFHQRLLQHSNARFYQILGWVLLSTSLIGLLQIVV</sequence>